<dbReference type="Proteomes" id="UP000093510">
    <property type="component" value="Unassembled WGS sequence"/>
</dbReference>
<dbReference type="AlphaFoldDB" id="A0A1B9DXK5"/>
<keyword evidence="3" id="KW-1185">Reference proteome</keyword>
<evidence type="ECO:0000259" key="1">
    <source>
        <dbReference type="SMART" id="SM01321"/>
    </source>
</evidence>
<dbReference type="GO" id="GO:0004803">
    <property type="term" value="F:transposase activity"/>
    <property type="evidence" value="ECO:0007669"/>
    <property type="project" value="InterPro"/>
</dbReference>
<sequence>MSRNYKFYNPEGLYFISFAVVGWLDVFTRNEYKDLFLESLAFCQKNKGLEIHAWCIMSNHVHLVFRSINDQNPELLIGDLKRFTSRSIVKSIQENPRESRKEFLLDFFQKEAEKSSNVKHNQFWRHDNKPIELWSNKVIQQKIDYVHNNPVEEGLVYKAEDYVYSSAIDYSGEKGLIDDVVVFRMYGI</sequence>
<protein>
    <submittedName>
        <fullName evidence="2">Transposase</fullName>
    </submittedName>
</protein>
<organism evidence="2 3">
    <name type="scientific">Flavobacterium crassostreae</name>
    <dbReference type="NCBI Taxonomy" id="1763534"/>
    <lineage>
        <taxon>Bacteria</taxon>
        <taxon>Pseudomonadati</taxon>
        <taxon>Bacteroidota</taxon>
        <taxon>Flavobacteriia</taxon>
        <taxon>Flavobacteriales</taxon>
        <taxon>Flavobacteriaceae</taxon>
        <taxon>Flavobacterium</taxon>
    </lineage>
</organism>
<dbReference type="RefSeq" id="WP_066336081.1">
    <property type="nucleotide sequence ID" value="NZ_CP017688.1"/>
</dbReference>
<dbReference type="Gene3D" id="3.30.70.1290">
    <property type="entry name" value="Transposase IS200-like"/>
    <property type="match status" value="1"/>
</dbReference>
<comment type="caution">
    <text evidence="2">The sequence shown here is derived from an EMBL/GenBank/DDBJ whole genome shotgun (WGS) entry which is preliminary data.</text>
</comment>
<dbReference type="GO" id="GO:0043565">
    <property type="term" value="F:sequence-specific DNA binding"/>
    <property type="evidence" value="ECO:0007669"/>
    <property type="project" value="TreeGrafter"/>
</dbReference>
<dbReference type="Pfam" id="PF01797">
    <property type="entry name" value="Y1_Tnp"/>
    <property type="match status" value="1"/>
</dbReference>
<dbReference type="InterPro" id="IPR002686">
    <property type="entry name" value="Transposase_17"/>
</dbReference>
<name>A0A1B9DXK5_9FLAO</name>
<evidence type="ECO:0000313" key="2">
    <source>
        <dbReference type="EMBL" id="OCB74409.1"/>
    </source>
</evidence>
<dbReference type="GO" id="GO:0006313">
    <property type="term" value="P:DNA transposition"/>
    <property type="evidence" value="ECO:0007669"/>
    <property type="project" value="InterPro"/>
</dbReference>
<gene>
    <name evidence="2" type="ORF">LPBF_10455</name>
</gene>
<dbReference type="InterPro" id="IPR036515">
    <property type="entry name" value="Transposase_17_sf"/>
</dbReference>
<accession>A0A1B9DXK5</accession>
<dbReference type="InterPro" id="IPR052715">
    <property type="entry name" value="RAYT_transposase"/>
</dbReference>
<feature type="domain" description="Transposase IS200-like" evidence="1">
    <location>
        <begin position="9"/>
        <end position="122"/>
    </location>
</feature>
<evidence type="ECO:0000313" key="3">
    <source>
        <dbReference type="Proteomes" id="UP000093510"/>
    </source>
</evidence>
<dbReference type="SMART" id="SM01321">
    <property type="entry name" value="Y1_Tnp"/>
    <property type="match status" value="1"/>
</dbReference>
<dbReference type="PANTHER" id="PTHR36966:SF1">
    <property type="entry name" value="REP-ASSOCIATED TYROSINE TRANSPOSASE"/>
    <property type="match status" value="1"/>
</dbReference>
<dbReference type="OrthoDB" id="9788881at2"/>
<dbReference type="EMBL" id="LVEP01000038">
    <property type="protein sequence ID" value="OCB74409.1"/>
    <property type="molecule type" value="Genomic_DNA"/>
</dbReference>
<proteinExistence type="predicted"/>
<dbReference type="NCBIfam" id="NF047646">
    <property type="entry name" value="REP_Tyr_transpos"/>
    <property type="match status" value="1"/>
</dbReference>
<dbReference type="PANTHER" id="PTHR36966">
    <property type="entry name" value="REP-ASSOCIATED TYROSINE TRANSPOSASE"/>
    <property type="match status" value="1"/>
</dbReference>
<dbReference type="STRING" id="1763534.GCA_001831475_00208"/>
<reference evidence="2 3" key="1">
    <citation type="submission" date="2016-03" db="EMBL/GenBank/DDBJ databases">
        <authorList>
            <person name="Ploux O."/>
        </authorList>
    </citation>
    <scope>NUCLEOTIDE SEQUENCE [LARGE SCALE GENOMIC DNA]</scope>
    <source>
        <strain evidence="2 3">LPB0076</strain>
    </source>
</reference>
<dbReference type="SUPFAM" id="SSF143422">
    <property type="entry name" value="Transposase IS200-like"/>
    <property type="match status" value="1"/>
</dbReference>